<dbReference type="SUPFAM" id="SSF52540">
    <property type="entry name" value="P-loop containing nucleoside triphosphate hydrolases"/>
    <property type="match status" value="1"/>
</dbReference>
<evidence type="ECO:0000313" key="2">
    <source>
        <dbReference type="Proteomes" id="UP000033423"/>
    </source>
</evidence>
<gene>
    <name evidence="1" type="ORF">MBAV_003404</name>
</gene>
<organism evidence="1 2">
    <name type="scientific">Candidatus Magnetobacterium bavaricum</name>
    <dbReference type="NCBI Taxonomy" id="29290"/>
    <lineage>
        <taxon>Bacteria</taxon>
        <taxon>Pseudomonadati</taxon>
        <taxon>Nitrospirota</taxon>
        <taxon>Thermodesulfovibrionia</taxon>
        <taxon>Thermodesulfovibrionales</taxon>
        <taxon>Candidatus Magnetobacteriaceae</taxon>
        <taxon>Candidatus Magnetobacterium</taxon>
    </lineage>
</organism>
<dbReference type="Proteomes" id="UP000033423">
    <property type="component" value="Unassembled WGS sequence"/>
</dbReference>
<comment type="caution">
    <text evidence="1">The sequence shown here is derived from an EMBL/GenBank/DDBJ whole genome shotgun (WGS) entry which is preliminary data.</text>
</comment>
<name>A0A0F3GRL1_9BACT</name>
<protein>
    <submittedName>
        <fullName evidence="1">GUN4-like protein</fullName>
    </submittedName>
</protein>
<feature type="non-terminal residue" evidence="1">
    <location>
        <position position="1"/>
    </location>
</feature>
<reference evidence="1 2" key="1">
    <citation type="submission" date="2015-02" db="EMBL/GenBank/DDBJ databases">
        <title>Single-cell genomics of uncultivated deep-branching MTB reveals a conserved set of magnetosome genes.</title>
        <authorList>
            <person name="Kolinko S."/>
            <person name="Richter M."/>
            <person name="Glockner F.O."/>
            <person name="Brachmann A."/>
            <person name="Schuler D."/>
        </authorList>
    </citation>
    <scope>NUCLEOTIDE SEQUENCE [LARGE SCALE GENOMIC DNA]</scope>
    <source>
        <strain evidence="1">TM-1</strain>
    </source>
</reference>
<proteinExistence type="predicted"/>
<dbReference type="AlphaFoldDB" id="A0A0F3GRL1"/>
<accession>A0A0F3GRL1</accession>
<keyword evidence="2" id="KW-1185">Reference proteome</keyword>
<dbReference type="EMBL" id="LACI01001475">
    <property type="protein sequence ID" value="KJU84402.1"/>
    <property type="molecule type" value="Genomic_DNA"/>
</dbReference>
<dbReference type="InterPro" id="IPR027417">
    <property type="entry name" value="P-loop_NTPase"/>
</dbReference>
<sequence>LSWVLALGLPVSDDGAAIVVAEIYRCLASGMGIDYAVQGARRLLQDRYHPWPLLKLFGDESQVGPLVADGLKTRSANPVTLRYRQLKDGNVRVLERGFVGRRRYIQRGVGVFRTPGKEGLLVHGSAGVGKTCLVGEILGRVKDYDLLVFQGAVSENDVVMQIRAIFEEKKGYLKTWCGCYSRFRLE</sequence>
<evidence type="ECO:0000313" key="1">
    <source>
        <dbReference type="EMBL" id="KJU84402.1"/>
    </source>
</evidence>